<evidence type="ECO:0000256" key="5">
    <source>
        <dbReference type="ARBA" id="ARBA00047720"/>
    </source>
</evidence>
<evidence type="ECO:0000313" key="10">
    <source>
        <dbReference type="Proteomes" id="UP000675379"/>
    </source>
</evidence>
<comment type="similarity">
    <text evidence="1 6">Belongs to the metallo-dependent hydrolases superfamily. Adenine deaminase family.</text>
</comment>
<protein>
    <recommendedName>
        <fullName evidence="2 6">Adenine deaminase</fullName>
        <shortName evidence="6">Adenase</shortName>
        <shortName evidence="6">Adenine aminase</shortName>
        <ecNumber evidence="2 6">3.5.4.2</ecNumber>
    </recommendedName>
</protein>
<proteinExistence type="inferred from homology"/>
<evidence type="ECO:0000313" key="9">
    <source>
        <dbReference type="EMBL" id="MBR0576725.1"/>
    </source>
</evidence>
<dbReference type="Pfam" id="PF13382">
    <property type="entry name" value="Adenine_deam_C"/>
    <property type="match status" value="1"/>
</dbReference>
<keyword evidence="4 6" id="KW-0464">Manganese</keyword>
<dbReference type="RefSeq" id="WP_211802108.1">
    <property type="nucleotide sequence ID" value="NZ_JAGSCS010000014.1"/>
</dbReference>
<organism evidence="9 10">
    <name type="scientific">Proteiniclasticum sediminis</name>
    <dbReference type="NCBI Taxonomy" id="2804028"/>
    <lineage>
        <taxon>Bacteria</taxon>
        <taxon>Bacillati</taxon>
        <taxon>Bacillota</taxon>
        <taxon>Clostridia</taxon>
        <taxon>Eubacteriales</taxon>
        <taxon>Clostridiaceae</taxon>
        <taxon>Proteiniclasticum</taxon>
    </lineage>
</organism>
<dbReference type="AlphaFoldDB" id="A0A941CPX6"/>
<evidence type="ECO:0000256" key="2">
    <source>
        <dbReference type="ARBA" id="ARBA00012782"/>
    </source>
</evidence>
<dbReference type="CDD" id="cd01295">
    <property type="entry name" value="AdeC"/>
    <property type="match status" value="1"/>
</dbReference>
<dbReference type="InterPro" id="IPR006680">
    <property type="entry name" value="Amidohydro-rel"/>
</dbReference>
<dbReference type="NCBIfam" id="TIGR01178">
    <property type="entry name" value="ade"/>
    <property type="match status" value="1"/>
</dbReference>
<dbReference type="HAMAP" id="MF_01518">
    <property type="entry name" value="Adenine_deamin"/>
    <property type="match status" value="1"/>
</dbReference>
<dbReference type="Proteomes" id="UP000675379">
    <property type="component" value="Unassembled WGS sequence"/>
</dbReference>
<dbReference type="PANTHER" id="PTHR11113">
    <property type="entry name" value="N-ACETYLGLUCOSAMINE-6-PHOSPHATE DEACETYLASE"/>
    <property type="match status" value="1"/>
</dbReference>
<dbReference type="Gene3D" id="2.30.40.10">
    <property type="entry name" value="Urease, subunit C, domain 1"/>
    <property type="match status" value="1"/>
</dbReference>
<dbReference type="SUPFAM" id="SSF51338">
    <property type="entry name" value="Composite domain of metallo-dependent hydrolases"/>
    <property type="match status" value="1"/>
</dbReference>
<dbReference type="EC" id="3.5.4.2" evidence="2 6"/>
<evidence type="ECO:0000256" key="3">
    <source>
        <dbReference type="ARBA" id="ARBA00022801"/>
    </source>
</evidence>
<feature type="domain" description="Amidohydrolase-related" evidence="7">
    <location>
        <begin position="67"/>
        <end position="349"/>
    </location>
</feature>
<comment type="cofactor">
    <cofactor evidence="6">
        <name>Mn(2+)</name>
        <dbReference type="ChEBI" id="CHEBI:29035"/>
    </cofactor>
</comment>
<dbReference type="EMBL" id="JAGSCS010000014">
    <property type="protein sequence ID" value="MBR0576725.1"/>
    <property type="molecule type" value="Genomic_DNA"/>
</dbReference>
<dbReference type="Gene3D" id="3.20.20.140">
    <property type="entry name" value="Metal-dependent hydrolases"/>
    <property type="match status" value="1"/>
</dbReference>
<keyword evidence="3 6" id="KW-0378">Hydrolase</keyword>
<keyword evidence="10" id="KW-1185">Reference proteome</keyword>
<dbReference type="InterPro" id="IPR026912">
    <property type="entry name" value="Adenine_deam_C"/>
</dbReference>
<evidence type="ECO:0000256" key="6">
    <source>
        <dbReference type="HAMAP-Rule" id="MF_01518"/>
    </source>
</evidence>
<evidence type="ECO:0000259" key="8">
    <source>
        <dbReference type="Pfam" id="PF13382"/>
    </source>
</evidence>
<gene>
    <name evidence="6 9" type="primary">ade</name>
    <name evidence="9" type="ORF">KCG48_10315</name>
</gene>
<comment type="catalytic activity">
    <reaction evidence="5 6">
        <text>adenine + H2O + H(+) = hypoxanthine + NH4(+)</text>
        <dbReference type="Rhea" id="RHEA:23688"/>
        <dbReference type="ChEBI" id="CHEBI:15377"/>
        <dbReference type="ChEBI" id="CHEBI:15378"/>
        <dbReference type="ChEBI" id="CHEBI:16708"/>
        <dbReference type="ChEBI" id="CHEBI:17368"/>
        <dbReference type="ChEBI" id="CHEBI:28938"/>
        <dbReference type="EC" id="3.5.4.2"/>
    </reaction>
</comment>
<dbReference type="GO" id="GO:0000034">
    <property type="term" value="F:adenine deaminase activity"/>
    <property type="evidence" value="ECO:0007669"/>
    <property type="project" value="UniProtKB-UniRule"/>
</dbReference>
<dbReference type="InterPro" id="IPR011059">
    <property type="entry name" value="Metal-dep_hydrolase_composite"/>
</dbReference>
<dbReference type="Pfam" id="PF01979">
    <property type="entry name" value="Amidohydro_1"/>
    <property type="match status" value="1"/>
</dbReference>
<name>A0A941CPX6_9CLOT</name>
<accession>A0A941CPX6</accession>
<dbReference type="GO" id="GO:0006146">
    <property type="term" value="P:adenine catabolic process"/>
    <property type="evidence" value="ECO:0007669"/>
    <property type="project" value="InterPro"/>
</dbReference>
<sequence>MNKETQRTRIEASAGRIPCDRVLRHAQVVDVFSGEILPRDVAIKDGYIVGFGEAYVGHVEEDLQGQYLVPALMDAHIHIESTLVTPKEFSKAALPHGVTAVVMDPHEIANVLGREGIRYMLDTSENLPVDFYAMLSSCVPATALETSGAVLRADDLRDFLEEERVLGLAEVMDLQAVKDVEPDMARKLRDTLSRKLVVDGHGSGLSAMDNNVYRTAGISTDHECTTREEAMDRLSKGFYIHIREGSVAKNFEALIPLVNSANHRRFTFCTDDIHISDLAENGSIDLMVRRAIEEGLTPVEALRMATLNPAECYRLHDRGAVAPGYQADLLVLSDLQTFTIEKVYKDGELLVDHGATLFDFGNHQEPLAKNTVKLPPLTLADLEFPLSSDAVNVIRIHPNSLLTDHEVVPVSGPRFQSDVQRDLMKILVQERHGNSGTCGKGVVTGFGMIKGAVATTIAHDSHNIVAMGVEDGDLLLAMERLAVIGGGIVLVDDGKVLAELALPLAGLMSQEPLEDISRALHHLHATAKDFFNDLTFNPFLTLSFLTLPVIPELKITDRGLFATATGDFIPVSAARD</sequence>
<reference evidence="9" key="1">
    <citation type="submission" date="2021-04" db="EMBL/GenBank/DDBJ databases">
        <title>Proteiniclasticum sedimins sp. nov., an obligate anaerobic bacterium isolated from anaerobic sludge.</title>
        <authorList>
            <person name="Liu J."/>
        </authorList>
    </citation>
    <scope>NUCLEOTIDE SEQUENCE</scope>
    <source>
        <strain evidence="9">BAD-10</strain>
    </source>
</reference>
<dbReference type="InterPro" id="IPR006679">
    <property type="entry name" value="Adenine_deam"/>
</dbReference>
<comment type="caution">
    <text evidence="9">The sequence shown here is derived from an EMBL/GenBank/DDBJ whole genome shotgun (WGS) entry which is preliminary data.</text>
</comment>
<dbReference type="InterPro" id="IPR032466">
    <property type="entry name" value="Metal_Hydrolase"/>
</dbReference>
<evidence type="ECO:0000256" key="1">
    <source>
        <dbReference type="ARBA" id="ARBA00006773"/>
    </source>
</evidence>
<dbReference type="PANTHER" id="PTHR11113:SF2">
    <property type="entry name" value="ADENINE DEAMINASE"/>
    <property type="match status" value="1"/>
</dbReference>
<evidence type="ECO:0000256" key="4">
    <source>
        <dbReference type="ARBA" id="ARBA00023211"/>
    </source>
</evidence>
<dbReference type="SUPFAM" id="SSF51556">
    <property type="entry name" value="Metallo-dependent hydrolases"/>
    <property type="match status" value="1"/>
</dbReference>
<feature type="domain" description="Adenine deaminase C-terminal" evidence="8">
    <location>
        <begin position="406"/>
        <end position="564"/>
    </location>
</feature>
<evidence type="ECO:0000259" key="7">
    <source>
        <dbReference type="Pfam" id="PF01979"/>
    </source>
</evidence>